<dbReference type="PANTHER" id="PTHR43194:SF5">
    <property type="entry name" value="PIMELOYL-[ACYL-CARRIER PROTEIN] METHYL ESTER ESTERASE"/>
    <property type="match status" value="1"/>
</dbReference>
<dbReference type="SUPFAM" id="SSF53474">
    <property type="entry name" value="alpha/beta-Hydrolases"/>
    <property type="match status" value="1"/>
</dbReference>
<name>A0A7U7EM12_9GAMM</name>
<proteinExistence type="predicted"/>
<dbReference type="GO" id="GO:0016746">
    <property type="term" value="F:acyltransferase activity"/>
    <property type="evidence" value="ECO:0007669"/>
    <property type="project" value="UniProtKB-KW"/>
</dbReference>
<keyword evidence="3" id="KW-1185">Reference proteome</keyword>
<keyword evidence="2" id="KW-0012">Acyltransferase</keyword>
<organism evidence="2 3">
    <name type="scientific">Zestomonas carbonaria</name>
    <dbReference type="NCBI Taxonomy" id="2762745"/>
    <lineage>
        <taxon>Bacteria</taxon>
        <taxon>Pseudomonadati</taxon>
        <taxon>Pseudomonadota</taxon>
        <taxon>Gammaproteobacteria</taxon>
        <taxon>Pseudomonadales</taxon>
        <taxon>Pseudomonadaceae</taxon>
        <taxon>Zestomonas</taxon>
    </lineage>
</organism>
<dbReference type="InterPro" id="IPR050228">
    <property type="entry name" value="Carboxylesterase_BioH"/>
</dbReference>
<dbReference type="EMBL" id="CAJFCI010000028">
    <property type="protein sequence ID" value="CAD5106897.1"/>
    <property type="molecule type" value="Genomic_DNA"/>
</dbReference>
<dbReference type="EC" id="2.3.1.-" evidence="2"/>
<gene>
    <name evidence="2" type="primary">rhlA</name>
    <name evidence="2" type="ORF">PSEWESI4_01165</name>
</gene>
<dbReference type="Proteomes" id="UP000583387">
    <property type="component" value="Unassembled WGS sequence"/>
</dbReference>
<protein>
    <submittedName>
        <fullName evidence="2">3-(3-hydroxydecanoyloxy)decanoate synthase</fullName>
        <ecNumber evidence="2">2.3.1.-</ecNumber>
    </submittedName>
</protein>
<reference evidence="2 3" key="1">
    <citation type="submission" date="2020-08" db="EMBL/GenBank/DDBJ databases">
        <authorList>
            <person name="Criscuolo A."/>
        </authorList>
    </citation>
    <scope>NUCLEOTIDE SEQUENCE [LARGE SCALE GENOMIC DNA]</scope>
    <source>
        <strain evidence="2">CIP111764</strain>
    </source>
</reference>
<keyword evidence="2" id="KW-0808">Transferase</keyword>
<dbReference type="InterPro" id="IPR000073">
    <property type="entry name" value="AB_hydrolase_1"/>
</dbReference>
<feature type="domain" description="AB hydrolase-1" evidence="1">
    <location>
        <begin position="38"/>
        <end position="266"/>
    </location>
</feature>
<dbReference type="PANTHER" id="PTHR43194">
    <property type="entry name" value="HYDROLASE ALPHA/BETA FOLD FAMILY"/>
    <property type="match status" value="1"/>
</dbReference>
<dbReference type="Gene3D" id="3.40.50.1820">
    <property type="entry name" value="alpha/beta hydrolase"/>
    <property type="match status" value="1"/>
</dbReference>
<dbReference type="AlphaFoldDB" id="A0A7U7EM12"/>
<evidence type="ECO:0000259" key="1">
    <source>
        <dbReference type="Pfam" id="PF00561"/>
    </source>
</evidence>
<dbReference type="Pfam" id="PF00561">
    <property type="entry name" value="Abhydrolase_1"/>
    <property type="match status" value="1"/>
</dbReference>
<evidence type="ECO:0000313" key="2">
    <source>
        <dbReference type="EMBL" id="CAD5106897.1"/>
    </source>
</evidence>
<evidence type="ECO:0000313" key="3">
    <source>
        <dbReference type="Proteomes" id="UP000583387"/>
    </source>
</evidence>
<dbReference type="InterPro" id="IPR029058">
    <property type="entry name" value="AB_hydrolase_fold"/>
</dbReference>
<accession>A0A7U7EM12</accession>
<sequence>MPKLRQEEDDMRPETAVVHVHSQYVHTEFYSCPTARKTIILVNGSLATTASFAQTVKYLQKQFNVVLYDQPYSGQSKPYNHHAQPISKEDEAQILLGLIEHFQVNYLMSFSWGGVASLLALAQQPERIEKAVISSFSPLLNEAMLDYLGKGVRYLQSIDRENVGRLVNDTIGKHLPSLFKRYNYRHISSLAEHEYRQMHAHIHKVVNLDSHCQLECLSNIEIPLLFINGDRDEYTTPEDARLFARHVNDCQFATIENAGHFLDMEHKHAWLQMQHTLLGFLQASPSRQHRLPFTDLQPAMAM</sequence>
<comment type="caution">
    <text evidence="2">The sequence shown here is derived from an EMBL/GenBank/DDBJ whole genome shotgun (WGS) entry which is preliminary data.</text>
</comment>